<evidence type="ECO:0000313" key="11">
    <source>
        <dbReference type="EMBL" id="OBA20539.1"/>
    </source>
</evidence>
<name>A0A1A0H8U2_9ASCO</name>
<evidence type="ECO:0000256" key="5">
    <source>
        <dbReference type="ARBA" id="ARBA00022853"/>
    </source>
</evidence>
<keyword evidence="5" id="KW-0156">Chromatin regulator</keyword>
<protein>
    <recommendedName>
        <fullName evidence="10">SAGA-associated factor 11</fullName>
    </recommendedName>
</protein>
<accession>A0A1A0H8U2</accession>
<keyword evidence="7 10" id="KW-0010">Activator</keyword>
<evidence type="ECO:0000256" key="7">
    <source>
        <dbReference type="ARBA" id="ARBA00023159"/>
    </source>
</evidence>
<keyword evidence="2" id="KW-0479">Metal-binding</keyword>
<dbReference type="GO" id="GO:0005634">
    <property type="term" value="C:nucleus"/>
    <property type="evidence" value="ECO:0007669"/>
    <property type="project" value="UniProtKB-SubCell"/>
</dbReference>
<keyword evidence="3" id="KW-0863">Zinc-finger</keyword>
<dbReference type="GO" id="GO:0008270">
    <property type="term" value="F:zinc ion binding"/>
    <property type="evidence" value="ECO:0007669"/>
    <property type="project" value="UniProtKB-KW"/>
</dbReference>
<comment type="caution">
    <text evidence="11">The sequence shown here is derived from an EMBL/GenBank/DDBJ whole genome shotgun (WGS) entry which is preliminary data.</text>
</comment>
<evidence type="ECO:0000256" key="9">
    <source>
        <dbReference type="ARBA" id="ARBA00023242"/>
    </source>
</evidence>
<dbReference type="Proteomes" id="UP000092555">
    <property type="component" value="Unassembled WGS sequence"/>
</dbReference>
<sequence length="88" mass="10083">DIVTGIIRQISVNCISRHRALQQTIGKENQPFTSLYLESCTKDIFGQEKSKLKGLETSRYFECGNCGRKISGGRFALHINKCFDRDRR</sequence>
<evidence type="ECO:0000256" key="10">
    <source>
        <dbReference type="RuleBase" id="RU261113"/>
    </source>
</evidence>
<dbReference type="Pfam" id="PF08209">
    <property type="entry name" value="Sgf11"/>
    <property type="match status" value="1"/>
</dbReference>
<organism evidence="11 12">
    <name type="scientific">Metschnikowia bicuspidata var. bicuspidata NRRL YB-4993</name>
    <dbReference type="NCBI Taxonomy" id="869754"/>
    <lineage>
        <taxon>Eukaryota</taxon>
        <taxon>Fungi</taxon>
        <taxon>Dikarya</taxon>
        <taxon>Ascomycota</taxon>
        <taxon>Saccharomycotina</taxon>
        <taxon>Pichiomycetes</taxon>
        <taxon>Metschnikowiaceae</taxon>
        <taxon>Metschnikowia</taxon>
    </lineage>
</organism>
<keyword evidence="12" id="KW-1185">Reference proteome</keyword>
<evidence type="ECO:0000256" key="8">
    <source>
        <dbReference type="ARBA" id="ARBA00023163"/>
    </source>
</evidence>
<proteinExistence type="inferred from homology"/>
<dbReference type="GO" id="GO:0070461">
    <property type="term" value="C:SAGA-type complex"/>
    <property type="evidence" value="ECO:0007669"/>
    <property type="project" value="UniProtKB-ARBA"/>
</dbReference>
<feature type="non-terminal residue" evidence="11">
    <location>
        <position position="1"/>
    </location>
</feature>
<keyword evidence="4" id="KW-0862">Zinc</keyword>
<comment type="subunit">
    <text evidence="10">Component of the 1.8 MDa SAGA transcription coactivator-HAT complex. SAGA is built of 5 distinct domains with specialized functions. Within the SAGA complex, SUS1, SGF11, SGF73 and UBP8 form an additional subcomplex of SAGA called the DUB module (deubiquitination module). Interacts directly with SGF73, SUS1 and UBP8.</text>
</comment>
<dbReference type="GO" id="GO:0006325">
    <property type="term" value="P:chromatin organization"/>
    <property type="evidence" value="ECO:0007669"/>
    <property type="project" value="UniProtKB-KW"/>
</dbReference>
<evidence type="ECO:0000256" key="4">
    <source>
        <dbReference type="ARBA" id="ARBA00022833"/>
    </source>
</evidence>
<dbReference type="InterPro" id="IPR013246">
    <property type="entry name" value="SAGA_su_Sgf11"/>
</dbReference>
<keyword evidence="9" id="KW-0539">Nucleus</keyword>
<evidence type="ECO:0000256" key="6">
    <source>
        <dbReference type="ARBA" id="ARBA00023015"/>
    </source>
</evidence>
<evidence type="ECO:0000256" key="1">
    <source>
        <dbReference type="ARBA" id="ARBA00004123"/>
    </source>
</evidence>
<comment type="subcellular location">
    <subcellularLocation>
        <location evidence="1 10">Nucleus</location>
    </subcellularLocation>
</comment>
<keyword evidence="6" id="KW-0805">Transcription regulation</keyword>
<dbReference type="Gene3D" id="3.30.160.60">
    <property type="entry name" value="Classic Zinc Finger"/>
    <property type="match status" value="1"/>
</dbReference>
<dbReference type="STRING" id="869754.A0A1A0H8U2"/>
<reference evidence="11 12" key="1">
    <citation type="submission" date="2016-05" db="EMBL/GenBank/DDBJ databases">
        <title>Comparative genomics of biotechnologically important yeasts.</title>
        <authorList>
            <consortium name="DOE Joint Genome Institute"/>
            <person name="Riley R."/>
            <person name="Haridas S."/>
            <person name="Wolfe K.H."/>
            <person name="Lopes M.R."/>
            <person name="Hittinger C.T."/>
            <person name="Goker M."/>
            <person name="Salamov A."/>
            <person name="Wisecaver J."/>
            <person name="Long T.M."/>
            <person name="Aerts A.L."/>
            <person name="Barry K."/>
            <person name="Choi C."/>
            <person name="Clum A."/>
            <person name="Coughlan A.Y."/>
            <person name="Deshpande S."/>
            <person name="Douglass A.P."/>
            <person name="Hanson S.J."/>
            <person name="Klenk H.-P."/>
            <person name="LaButti K."/>
            <person name="Lapidus A."/>
            <person name="Lindquist E."/>
            <person name="Lipzen A."/>
            <person name="Meier-kolthoff J.P."/>
            <person name="Ohm R.A."/>
            <person name="Otillar R.P."/>
            <person name="Pangilinan J."/>
            <person name="Peng Y."/>
            <person name="Rokas A."/>
            <person name="Rosa C.A."/>
            <person name="Scheuner C."/>
            <person name="Sibirny A.A."/>
            <person name="Slot J.C."/>
            <person name="Stielow J.B."/>
            <person name="Sun H."/>
            <person name="Kurtzman C.P."/>
            <person name="Blackwell M."/>
            <person name="Grigoriev I.V."/>
            <person name="Jeffries T.W."/>
        </authorList>
    </citation>
    <scope>NUCLEOTIDE SEQUENCE [LARGE SCALE GENOMIC DNA]</scope>
    <source>
        <strain evidence="11 12">NRRL YB-4993</strain>
    </source>
</reference>
<keyword evidence="8" id="KW-0804">Transcription</keyword>
<dbReference type="AlphaFoldDB" id="A0A1A0H8U2"/>
<dbReference type="EMBL" id="LXTC01000004">
    <property type="protein sequence ID" value="OBA20539.1"/>
    <property type="molecule type" value="Genomic_DNA"/>
</dbReference>
<gene>
    <name evidence="11" type="ORF">METBIDRAFT_43898</name>
</gene>
<evidence type="ECO:0000256" key="2">
    <source>
        <dbReference type="ARBA" id="ARBA00022723"/>
    </source>
</evidence>
<dbReference type="OrthoDB" id="21557at2759"/>
<dbReference type="RefSeq" id="XP_018711061.1">
    <property type="nucleotide sequence ID" value="XM_018857714.1"/>
</dbReference>
<comment type="similarity">
    <text evidence="10">Belongs to the SGF11 family.</text>
</comment>
<evidence type="ECO:0000256" key="3">
    <source>
        <dbReference type="ARBA" id="ARBA00022771"/>
    </source>
</evidence>
<comment type="function">
    <text evidence="10">Functions as component of the transcription regulatory histone acetylation (HAT) complex SAGA. At the promoters, SAGA is required for recruitment of the basal transcription machinery. It influences RNA polymerase II transcriptional activity through different activities such as TBP interaction and promoter selectivity, interaction with transcription activators, and chromatin modification through histone acetylation and deubiquitination. SAGA acetylates nucleosomal histone H3 to some extent (to form H3K9ac, H3K14ac, H3K18ac and H3K23ac). SAGA interacts with DNA via upstream activating sequences (UASs). Involved in transcriptional regulation of a subset of SAGA-regulated genes. Within the SAGA complex, participates in a subcomplex, that specifically deubiquitinates histones H2B.</text>
</comment>
<dbReference type="GeneID" id="30030690"/>
<evidence type="ECO:0000313" key="12">
    <source>
        <dbReference type="Proteomes" id="UP000092555"/>
    </source>
</evidence>